<evidence type="ECO:0000256" key="3">
    <source>
        <dbReference type="SAM" id="SignalP"/>
    </source>
</evidence>
<dbReference type="EMBL" id="JBHSCN010000005">
    <property type="protein sequence ID" value="MFC4243308.1"/>
    <property type="molecule type" value="Genomic_DNA"/>
</dbReference>
<keyword evidence="2" id="KW-1133">Transmembrane helix</keyword>
<keyword evidence="2" id="KW-0472">Membrane</keyword>
<accession>A0ABV8Q7I1</accession>
<reference evidence="5" key="1">
    <citation type="journal article" date="2019" name="Int. J. Syst. Evol. Microbiol.">
        <title>The Global Catalogue of Microorganisms (GCM) 10K type strain sequencing project: providing services to taxonomists for standard genome sequencing and annotation.</title>
        <authorList>
            <consortium name="The Broad Institute Genomics Platform"/>
            <consortium name="The Broad Institute Genome Sequencing Center for Infectious Disease"/>
            <person name="Wu L."/>
            <person name="Ma J."/>
        </authorList>
    </citation>
    <scope>NUCLEOTIDE SEQUENCE [LARGE SCALE GENOMIC DNA]</scope>
    <source>
        <strain evidence="5">CGMCC 1.10363</strain>
    </source>
</reference>
<evidence type="ECO:0000313" key="4">
    <source>
        <dbReference type="EMBL" id="MFC4243308.1"/>
    </source>
</evidence>
<feature type="signal peptide" evidence="3">
    <location>
        <begin position="1"/>
        <end position="28"/>
    </location>
</feature>
<evidence type="ECO:0000313" key="5">
    <source>
        <dbReference type="Proteomes" id="UP001595900"/>
    </source>
</evidence>
<dbReference type="RefSeq" id="WP_390228326.1">
    <property type="nucleotide sequence ID" value="NZ_JBHSCN010000005.1"/>
</dbReference>
<keyword evidence="3" id="KW-0732">Signal</keyword>
<gene>
    <name evidence="4" type="ORF">ACFOYW_07975</name>
</gene>
<evidence type="ECO:0000256" key="2">
    <source>
        <dbReference type="SAM" id="Phobius"/>
    </source>
</evidence>
<keyword evidence="5" id="KW-1185">Reference proteome</keyword>
<feature type="region of interest" description="Disordered" evidence="1">
    <location>
        <begin position="187"/>
        <end position="208"/>
    </location>
</feature>
<proteinExistence type="predicted"/>
<dbReference type="Proteomes" id="UP001595900">
    <property type="component" value="Unassembled WGS sequence"/>
</dbReference>
<feature type="transmembrane region" description="Helical" evidence="2">
    <location>
        <begin position="229"/>
        <end position="249"/>
    </location>
</feature>
<sequence length="257" mass="26228">MRRRRDAIAGLVMLAVCVSLSPSLPTQRADASPAHPATSPQLVVTADPPHPHFTVSPGEPAYWRVTGTLDGLPEATLTLQSVTSGPLAEHPLGLTMQVQQCAAAWTAARAPVCTPGAQTVAATAPAQAGRVVDSSFRFEPLREGRPEYLLVTLSITDTAAGHSDPTLMGLTGEFGVGLTATATDGAPLPISSPGGPVGASVSPLSPLSPASPAGPRGLLALTGTTISRLVAFVAALTLLLGGGFLWAAARRERGRAR</sequence>
<feature type="compositionally biased region" description="Low complexity" evidence="1">
    <location>
        <begin position="191"/>
        <end position="208"/>
    </location>
</feature>
<organism evidence="4 5">
    <name type="scientific">Gryllotalpicola reticulitermitis</name>
    <dbReference type="NCBI Taxonomy" id="1184153"/>
    <lineage>
        <taxon>Bacteria</taxon>
        <taxon>Bacillati</taxon>
        <taxon>Actinomycetota</taxon>
        <taxon>Actinomycetes</taxon>
        <taxon>Micrococcales</taxon>
        <taxon>Microbacteriaceae</taxon>
        <taxon>Gryllotalpicola</taxon>
    </lineage>
</organism>
<evidence type="ECO:0000256" key="1">
    <source>
        <dbReference type="SAM" id="MobiDB-lite"/>
    </source>
</evidence>
<name>A0ABV8Q7I1_9MICO</name>
<comment type="caution">
    <text evidence="4">The sequence shown here is derived from an EMBL/GenBank/DDBJ whole genome shotgun (WGS) entry which is preliminary data.</text>
</comment>
<keyword evidence="2" id="KW-0812">Transmembrane</keyword>
<feature type="chain" id="PRO_5046288173" evidence="3">
    <location>
        <begin position="29"/>
        <end position="257"/>
    </location>
</feature>
<protein>
    <submittedName>
        <fullName evidence="4">Uncharacterized protein</fullName>
    </submittedName>
</protein>